<evidence type="ECO:0000256" key="5">
    <source>
        <dbReference type="ARBA" id="ARBA00022989"/>
    </source>
</evidence>
<gene>
    <name evidence="10" type="ORF">SAMN05720606_12097</name>
</gene>
<evidence type="ECO:0000256" key="8">
    <source>
        <dbReference type="SAM" id="Phobius"/>
    </source>
</evidence>
<feature type="transmembrane region" description="Helical" evidence="8">
    <location>
        <begin position="115"/>
        <end position="132"/>
    </location>
</feature>
<organism evidence="10 11">
    <name type="scientific">Paenibacillus polysaccharolyticus</name>
    <dbReference type="NCBI Taxonomy" id="582692"/>
    <lineage>
        <taxon>Bacteria</taxon>
        <taxon>Bacillati</taxon>
        <taxon>Bacillota</taxon>
        <taxon>Bacilli</taxon>
        <taxon>Bacillales</taxon>
        <taxon>Paenibacillaceae</taxon>
        <taxon>Paenibacillus</taxon>
    </lineage>
</organism>
<feature type="transmembrane region" description="Helical" evidence="8">
    <location>
        <begin position="184"/>
        <end position="202"/>
    </location>
</feature>
<dbReference type="GO" id="GO:0005886">
    <property type="term" value="C:plasma membrane"/>
    <property type="evidence" value="ECO:0007669"/>
    <property type="project" value="UniProtKB-SubCell"/>
</dbReference>
<evidence type="ECO:0000259" key="9">
    <source>
        <dbReference type="PROSITE" id="PS50850"/>
    </source>
</evidence>
<dbReference type="AlphaFoldDB" id="A0A1G5L7X7"/>
<feature type="transmembrane region" description="Helical" evidence="8">
    <location>
        <begin position="89"/>
        <end position="109"/>
    </location>
</feature>
<keyword evidence="11" id="KW-1185">Reference proteome</keyword>
<dbReference type="InterPro" id="IPR020846">
    <property type="entry name" value="MFS_dom"/>
</dbReference>
<feature type="transmembrane region" description="Helical" evidence="8">
    <location>
        <begin position="371"/>
        <end position="393"/>
    </location>
</feature>
<keyword evidence="3" id="KW-1003">Cell membrane</keyword>
<dbReference type="SUPFAM" id="SSF103473">
    <property type="entry name" value="MFS general substrate transporter"/>
    <property type="match status" value="1"/>
</dbReference>
<keyword evidence="2" id="KW-0813">Transport</keyword>
<feature type="transmembrane region" description="Helical" evidence="8">
    <location>
        <begin position="310"/>
        <end position="327"/>
    </location>
</feature>
<keyword evidence="7" id="KW-0175">Coiled coil</keyword>
<evidence type="ECO:0000256" key="3">
    <source>
        <dbReference type="ARBA" id="ARBA00022475"/>
    </source>
</evidence>
<feature type="transmembrane region" description="Helical" evidence="8">
    <location>
        <begin position="333"/>
        <end position="350"/>
    </location>
</feature>
<keyword evidence="6 8" id="KW-0472">Membrane</keyword>
<protein>
    <submittedName>
        <fullName evidence="10">Predicted arabinose efflux permease, MFS family</fullName>
    </submittedName>
</protein>
<dbReference type="GO" id="GO:0022857">
    <property type="term" value="F:transmembrane transporter activity"/>
    <property type="evidence" value="ECO:0007669"/>
    <property type="project" value="InterPro"/>
</dbReference>
<dbReference type="CDD" id="cd06173">
    <property type="entry name" value="MFS_MefA_like"/>
    <property type="match status" value="1"/>
</dbReference>
<dbReference type="EMBL" id="FMVM01000020">
    <property type="protein sequence ID" value="SCZ08380.1"/>
    <property type="molecule type" value="Genomic_DNA"/>
</dbReference>
<dbReference type="PROSITE" id="PS50850">
    <property type="entry name" value="MFS"/>
    <property type="match status" value="1"/>
</dbReference>
<dbReference type="Pfam" id="PF07690">
    <property type="entry name" value="MFS_1"/>
    <property type="match status" value="1"/>
</dbReference>
<dbReference type="InterPro" id="IPR011701">
    <property type="entry name" value="MFS"/>
</dbReference>
<reference evidence="11" key="1">
    <citation type="submission" date="2016-10" db="EMBL/GenBank/DDBJ databases">
        <authorList>
            <person name="Varghese N."/>
            <person name="Submissions S."/>
        </authorList>
    </citation>
    <scope>NUCLEOTIDE SEQUENCE [LARGE SCALE GENOMIC DNA]</scope>
    <source>
        <strain evidence="11">BL9</strain>
    </source>
</reference>
<dbReference type="PANTHER" id="PTHR23513:SF6">
    <property type="entry name" value="MAJOR FACILITATOR SUPERFAMILY ASSOCIATED DOMAIN-CONTAINING PROTEIN"/>
    <property type="match status" value="1"/>
</dbReference>
<dbReference type="RefSeq" id="WP_167375832.1">
    <property type="nucleotide sequence ID" value="NZ_FMVM01000020.1"/>
</dbReference>
<proteinExistence type="predicted"/>
<sequence>MINSNNKAENLKYFTKRKKITASYYYLLIGDLLSRIGDYIYQLAIPLYVLYLTGSSVMMGISFAVEQAGLILSGLIAGTLVDRGNPKKIIQVTSVLQTIIVSTIPILHYLGVKSIYPILVVGFILIALNFLYRTAINSLIPLIVEKSLLPSASGKFSISRSISKTFGPLLAGLVLAAFDPINTLWLDALTFLIIFTLCNFITTSSNGSEIKNNDSKENELQDKENKRKFWRDTAEGFLIIFKNRSIFEITILNFFLNVGYVAMFAMLIFHLKDTLQYSTHQIAYVFTADGIGAFIAGMLLPYFMRKISTGYLILFSTLIMGISMVLVGWTHNIFLVGISFGILMFSSQINNRSIYTYWQAVVPHNQLGRVFSLNTMLEGVSVPIAGFTAGIVVDHLGSTILMQFCGYITLLVFLVFYTFSNIRKLQFTD</sequence>
<evidence type="ECO:0000313" key="11">
    <source>
        <dbReference type="Proteomes" id="UP000198538"/>
    </source>
</evidence>
<dbReference type="Proteomes" id="UP000198538">
    <property type="component" value="Unassembled WGS sequence"/>
</dbReference>
<evidence type="ECO:0000256" key="7">
    <source>
        <dbReference type="SAM" id="Coils"/>
    </source>
</evidence>
<evidence type="ECO:0000313" key="10">
    <source>
        <dbReference type="EMBL" id="SCZ08380.1"/>
    </source>
</evidence>
<feature type="transmembrane region" description="Helical" evidence="8">
    <location>
        <begin position="251"/>
        <end position="270"/>
    </location>
</feature>
<keyword evidence="5 8" id="KW-1133">Transmembrane helix</keyword>
<dbReference type="Gene3D" id="1.20.1250.20">
    <property type="entry name" value="MFS general substrate transporter like domains"/>
    <property type="match status" value="1"/>
</dbReference>
<comment type="subcellular location">
    <subcellularLocation>
        <location evidence="1">Cell membrane</location>
        <topology evidence="1">Multi-pass membrane protein</topology>
    </subcellularLocation>
</comment>
<evidence type="ECO:0000256" key="2">
    <source>
        <dbReference type="ARBA" id="ARBA00022448"/>
    </source>
</evidence>
<dbReference type="PANTHER" id="PTHR23513">
    <property type="entry name" value="INTEGRAL MEMBRANE EFFLUX PROTEIN-RELATED"/>
    <property type="match status" value="1"/>
</dbReference>
<evidence type="ECO:0000256" key="1">
    <source>
        <dbReference type="ARBA" id="ARBA00004651"/>
    </source>
</evidence>
<name>A0A1G5L7X7_9BACL</name>
<keyword evidence="4 8" id="KW-0812">Transmembrane</keyword>
<accession>A0A1G5L7X7</accession>
<feature type="transmembrane region" description="Helical" evidence="8">
    <location>
        <begin position="282"/>
        <end position="303"/>
    </location>
</feature>
<dbReference type="STRING" id="582692.SAMN05720606_12097"/>
<feature type="coiled-coil region" evidence="7">
    <location>
        <begin position="206"/>
        <end position="233"/>
    </location>
</feature>
<feature type="domain" description="Major facilitator superfamily (MFS) profile" evidence="9">
    <location>
        <begin position="23"/>
        <end position="424"/>
    </location>
</feature>
<evidence type="ECO:0000256" key="4">
    <source>
        <dbReference type="ARBA" id="ARBA00022692"/>
    </source>
</evidence>
<feature type="transmembrane region" description="Helical" evidence="8">
    <location>
        <begin position="399"/>
        <end position="419"/>
    </location>
</feature>
<evidence type="ECO:0000256" key="6">
    <source>
        <dbReference type="ARBA" id="ARBA00023136"/>
    </source>
</evidence>
<dbReference type="InterPro" id="IPR036259">
    <property type="entry name" value="MFS_trans_sf"/>
</dbReference>